<feature type="transmembrane region" description="Helical" evidence="1">
    <location>
        <begin position="153"/>
        <end position="176"/>
    </location>
</feature>
<keyword evidence="1" id="KW-0812">Transmembrane</keyword>
<protein>
    <submittedName>
        <fullName evidence="2">DUF443 family protein</fullName>
    </submittedName>
</protein>
<accession>A0ABW3NMG5</accession>
<dbReference type="NCBIfam" id="TIGR01218">
    <property type="entry name" value="Gpos_tandem_5TM"/>
    <property type="match status" value="1"/>
</dbReference>
<sequence length="227" mass="25746">MKCTVRRATKNLRYRILTIRGENYILDMGGASLWKMLFPFFYWLLPNRVYKVEDTEIVEQLTAPTVKEKMGSSQFLWTIIASILASTLSPLANYFEIDIPIYVNAIIVGFILVLMAVLISSLSRMFKKRMNQVINISQLSKGSLWVMPVPFKIIFFVTFMYVVGISLGGMGAMAYIEDGNWLILLFSTVILFVGITMPGLTTIIEGNTRVVFLGGKRAKVYPQNEEI</sequence>
<evidence type="ECO:0000313" key="3">
    <source>
        <dbReference type="Proteomes" id="UP001597041"/>
    </source>
</evidence>
<feature type="transmembrane region" description="Helical" evidence="1">
    <location>
        <begin position="75"/>
        <end position="95"/>
    </location>
</feature>
<feature type="transmembrane region" description="Helical" evidence="1">
    <location>
        <begin position="101"/>
        <end position="122"/>
    </location>
</feature>
<organism evidence="2 3">
    <name type="scientific">Oceanobacillus locisalsi</name>
    <dbReference type="NCBI Taxonomy" id="546107"/>
    <lineage>
        <taxon>Bacteria</taxon>
        <taxon>Bacillati</taxon>
        <taxon>Bacillota</taxon>
        <taxon>Bacilli</taxon>
        <taxon>Bacillales</taxon>
        <taxon>Bacillaceae</taxon>
        <taxon>Oceanobacillus</taxon>
    </lineage>
</organism>
<dbReference type="InterPro" id="IPR005915">
    <property type="entry name" value="Tandem_5TM"/>
</dbReference>
<reference evidence="3" key="1">
    <citation type="journal article" date="2019" name="Int. J. Syst. Evol. Microbiol.">
        <title>The Global Catalogue of Microorganisms (GCM) 10K type strain sequencing project: providing services to taxonomists for standard genome sequencing and annotation.</title>
        <authorList>
            <consortium name="The Broad Institute Genomics Platform"/>
            <consortium name="The Broad Institute Genome Sequencing Center for Infectious Disease"/>
            <person name="Wu L."/>
            <person name="Ma J."/>
        </authorList>
    </citation>
    <scope>NUCLEOTIDE SEQUENCE [LARGE SCALE GENOMIC DNA]</scope>
    <source>
        <strain evidence="3">CCUG 56608</strain>
    </source>
</reference>
<evidence type="ECO:0000313" key="2">
    <source>
        <dbReference type="EMBL" id="MFD1068248.1"/>
    </source>
</evidence>
<keyword evidence="1" id="KW-1133">Transmembrane helix</keyword>
<name>A0ABW3NMG5_9BACI</name>
<comment type="caution">
    <text evidence="2">The sequence shown here is derived from an EMBL/GenBank/DDBJ whole genome shotgun (WGS) entry which is preliminary data.</text>
</comment>
<keyword evidence="3" id="KW-1185">Reference proteome</keyword>
<gene>
    <name evidence="2" type="ORF">ACFQ19_19840</name>
</gene>
<proteinExistence type="predicted"/>
<keyword evidence="1" id="KW-0472">Membrane</keyword>
<evidence type="ECO:0000256" key="1">
    <source>
        <dbReference type="SAM" id="Phobius"/>
    </source>
</evidence>
<feature type="transmembrane region" description="Helical" evidence="1">
    <location>
        <begin position="182"/>
        <end position="204"/>
    </location>
</feature>
<dbReference type="RefSeq" id="WP_379594562.1">
    <property type="nucleotide sequence ID" value="NZ_JBHTKK010000044.1"/>
</dbReference>
<dbReference type="EMBL" id="JBHTKK010000044">
    <property type="protein sequence ID" value="MFD1068248.1"/>
    <property type="molecule type" value="Genomic_DNA"/>
</dbReference>
<dbReference type="Proteomes" id="UP001597041">
    <property type="component" value="Unassembled WGS sequence"/>
</dbReference>
<dbReference type="Pfam" id="PF04276">
    <property type="entry name" value="DUF443"/>
    <property type="match status" value="1"/>
</dbReference>